<dbReference type="OrthoDB" id="10065209at2759"/>
<keyword evidence="2" id="KW-1185">Reference proteome</keyword>
<reference evidence="1" key="1">
    <citation type="submission" date="2022-03" db="EMBL/GenBank/DDBJ databases">
        <authorList>
            <person name="Martin C."/>
        </authorList>
    </citation>
    <scope>NUCLEOTIDE SEQUENCE</scope>
</reference>
<feature type="non-terminal residue" evidence="1">
    <location>
        <position position="110"/>
    </location>
</feature>
<dbReference type="AlphaFoldDB" id="A0A8J1UNZ6"/>
<accession>A0A8J1UNZ6</accession>
<protein>
    <submittedName>
        <fullName evidence="1">Uncharacterized protein</fullName>
    </submittedName>
</protein>
<proteinExistence type="predicted"/>
<organism evidence="1 2">
    <name type="scientific">Owenia fusiformis</name>
    <name type="common">Polychaete worm</name>
    <dbReference type="NCBI Taxonomy" id="6347"/>
    <lineage>
        <taxon>Eukaryota</taxon>
        <taxon>Metazoa</taxon>
        <taxon>Spiralia</taxon>
        <taxon>Lophotrochozoa</taxon>
        <taxon>Annelida</taxon>
        <taxon>Polychaeta</taxon>
        <taxon>Sedentaria</taxon>
        <taxon>Canalipalpata</taxon>
        <taxon>Sabellida</taxon>
        <taxon>Oweniida</taxon>
        <taxon>Oweniidae</taxon>
        <taxon>Owenia</taxon>
    </lineage>
</organism>
<dbReference type="EMBL" id="CAIIXF020000338">
    <property type="protein sequence ID" value="CAH1803215.1"/>
    <property type="molecule type" value="Genomic_DNA"/>
</dbReference>
<sequence>MATSSDQKSDSEESKSFNPQEFFKLMQLHNEKIISTISQPEITVVPTPERRLKNYSGESTPLEEWIDQAKSAIQRDSDKEAVQFLISHLTGDAKVEIKLRNPKTPKEIFN</sequence>
<evidence type="ECO:0000313" key="2">
    <source>
        <dbReference type="Proteomes" id="UP000749559"/>
    </source>
</evidence>
<evidence type="ECO:0000313" key="1">
    <source>
        <dbReference type="EMBL" id="CAH1803215.1"/>
    </source>
</evidence>
<dbReference type="Proteomes" id="UP000749559">
    <property type="component" value="Unassembled WGS sequence"/>
</dbReference>
<gene>
    <name evidence="1" type="ORF">OFUS_LOCUS26826</name>
</gene>
<comment type="caution">
    <text evidence="1">The sequence shown here is derived from an EMBL/GenBank/DDBJ whole genome shotgun (WGS) entry which is preliminary data.</text>
</comment>
<name>A0A8J1UNZ6_OWEFU</name>